<sequence length="179" mass="19441">MTKRDKAAPGGVQTFRFKDDGTMPNHPFLPVLYYPGAVNEPARMTALFEAAGWGNTWENGVYPYHHYHSDAHEALGVVRGSARLQLGGDGGRSIEARAGDVLVLPAGTGHRRLSATADFLIAGGYPGGMDYNMRTGKPDERQRDLEEIRLVPIPQSDPVFGRGGPLTELWRAGPCGRPD</sequence>
<reference evidence="2 3" key="1">
    <citation type="submission" date="2017-05" db="EMBL/GenBank/DDBJ databases">
        <title>Functional genome analysis of Paenibacillus pasadenensis strain R16: insights on endophytic life style and antifungal activity.</title>
        <authorList>
            <person name="Passera A."/>
            <person name="Marcolungo L."/>
            <person name="Casati P."/>
            <person name="Brasca M."/>
            <person name="Quaglino F."/>
            <person name="Delledonne M."/>
        </authorList>
    </citation>
    <scope>NUCLEOTIDE SEQUENCE [LARGE SCALE GENOMIC DNA]</scope>
    <source>
        <strain evidence="2 3">R16</strain>
    </source>
</reference>
<dbReference type="EMBL" id="NFEZ01000001">
    <property type="protein sequence ID" value="PLT48211.1"/>
    <property type="molecule type" value="Genomic_DNA"/>
</dbReference>
<dbReference type="PANTHER" id="PTHR36448:SF2">
    <property type="entry name" value="CUPIN TYPE-1 DOMAIN-CONTAINING PROTEIN"/>
    <property type="match status" value="1"/>
</dbReference>
<dbReference type="InterPro" id="IPR014500">
    <property type="entry name" value="UCP019307_cupin"/>
</dbReference>
<evidence type="ECO:0000259" key="1">
    <source>
        <dbReference type="Pfam" id="PF07883"/>
    </source>
</evidence>
<dbReference type="InterPro" id="IPR014710">
    <property type="entry name" value="RmlC-like_jellyroll"/>
</dbReference>
<feature type="domain" description="Cupin type-2" evidence="1">
    <location>
        <begin position="63"/>
        <end position="111"/>
    </location>
</feature>
<dbReference type="OrthoDB" id="9791759at2"/>
<accession>A0A2N5NCY6</accession>
<proteinExistence type="predicted"/>
<gene>
    <name evidence="2" type="ORF">B8V81_0343</name>
</gene>
<name>A0A2N5NCY6_9BACL</name>
<dbReference type="InterPro" id="IPR013096">
    <property type="entry name" value="Cupin_2"/>
</dbReference>
<dbReference type="AlphaFoldDB" id="A0A2N5NCY6"/>
<dbReference type="SUPFAM" id="SSF51182">
    <property type="entry name" value="RmlC-like cupins"/>
    <property type="match status" value="1"/>
</dbReference>
<dbReference type="PANTHER" id="PTHR36448">
    <property type="entry name" value="BLR7373 PROTEIN"/>
    <property type="match status" value="1"/>
</dbReference>
<keyword evidence="3" id="KW-1185">Reference proteome</keyword>
<dbReference type="CDD" id="cd02219">
    <property type="entry name" value="cupin_YjlB-like"/>
    <property type="match status" value="1"/>
</dbReference>
<organism evidence="2 3">
    <name type="scientific">Paenibacillus pasadenensis</name>
    <dbReference type="NCBI Taxonomy" id="217090"/>
    <lineage>
        <taxon>Bacteria</taxon>
        <taxon>Bacillati</taxon>
        <taxon>Bacillota</taxon>
        <taxon>Bacilli</taxon>
        <taxon>Bacillales</taxon>
        <taxon>Paenibacillaceae</taxon>
        <taxon>Paenibacillus</taxon>
    </lineage>
</organism>
<dbReference type="PIRSF" id="PIRSF019307">
    <property type="entry name" value="UCP019307"/>
    <property type="match status" value="1"/>
</dbReference>
<dbReference type="RefSeq" id="WP_043111304.1">
    <property type="nucleotide sequence ID" value="NZ_BIMM01000070.1"/>
</dbReference>
<dbReference type="InterPro" id="IPR047121">
    <property type="entry name" value="YjiB-like"/>
</dbReference>
<dbReference type="InterPro" id="IPR011051">
    <property type="entry name" value="RmlC_Cupin_sf"/>
</dbReference>
<comment type="caution">
    <text evidence="2">The sequence shown here is derived from an EMBL/GenBank/DDBJ whole genome shotgun (WGS) entry which is preliminary data.</text>
</comment>
<evidence type="ECO:0000313" key="2">
    <source>
        <dbReference type="EMBL" id="PLT48211.1"/>
    </source>
</evidence>
<protein>
    <submittedName>
        <fullName evidence="2">Cupin domain-containing protein</fullName>
    </submittedName>
</protein>
<dbReference type="Gene3D" id="2.60.120.10">
    <property type="entry name" value="Jelly Rolls"/>
    <property type="match status" value="1"/>
</dbReference>
<evidence type="ECO:0000313" key="3">
    <source>
        <dbReference type="Proteomes" id="UP000234789"/>
    </source>
</evidence>
<dbReference type="Pfam" id="PF07883">
    <property type="entry name" value="Cupin_2"/>
    <property type="match status" value="1"/>
</dbReference>
<dbReference type="Proteomes" id="UP000234789">
    <property type="component" value="Unassembled WGS sequence"/>
</dbReference>